<comment type="caution">
    <text evidence="2">The sequence shown here is derived from an EMBL/GenBank/DDBJ whole genome shotgun (WGS) entry which is preliminary data.</text>
</comment>
<sequence length="141" mass="16038">MRSGTYLFLLVLAVSLTAFAHRQLNVGRVYAYKKFYSGGGRGTISNAFREGRDPLGIVDTTRTLVTGVDWQAMMNTAKTTFGYPVKFAGIQMAGEMYIDGKVHYFVYGPPISLIDVTSRKWYHIDTQYAALLQRYYLQPWK</sequence>
<gene>
    <name evidence="2" type="ORF">GCM10023093_27890</name>
</gene>
<reference evidence="3" key="1">
    <citation type="journal article" date="2019" name="Int. J. Syst. Evol. Microbiol.">
        <title>The Global Catalogue of Microorganisms (GCM) 10K type strain sequencing project: providing services to taxonomists for standard genome sequencing and annotation.</title>
        <authorList>
            <consortium name="The Broad Institute Genomics Platform"/>
            <consortium name="The Broad Institute Genome Sequencing Center for Infectious Disease"/>
            <person name="Wu L."/>
            <person name="Ma J."/>
        </authorList>
    </citation>
    <scope>NUCLEOTIDE SEQUENCE [LARGE SCALE GENOMIC DNA]</scope>
    <source>
        <strain evidence="3">JCM 32105</strain>
    </source>
</reference>
<dbReference type="Proteomes" id="UP001500067">
    <property type="component" value="Unassembled WGS sequence"/>
</dbReference>
<name>A0ABP8NLF3_9BACT</name>
<evidence type="ECO:0000313" key="3">
    <source>
        <dbReference type="Proteomes" id="UP001500067"/>
    </source>
</evidence>
<organism evidence="2 3">
    <name type="scientific">Nemorincola caseinilytica</name>
    <dbReference type="NCBI Taxonomy" id="2054315"/>
    <lineage>
        <taxon>Bacteria</taxon>
        <taxon>Pseudomonadati</taxon>
        <taxon>Bacteroidota</taxon>
        <taxon>Chitinophagia</taxon>
        <taxon>Chitinophagales</taxon>
        <taxon>Chitinophagaceae</taxon>
        <taxon>Nemorincola</taxon>
    </lineage>
</organism>
<feature type="signal peptide" evidence="1">
    <location>
        <begin position="1"/>
        <end position="20"/>
    </location>
</feature>
<accession>A0ABP8NLF3</accession>
<keyword evidence="3" id="KW-1185">Reference proteome</keyword>
<protein>
    <submittedName>
        <fullName evidence="2">Uncharacterized protein</fullName>
    </submittedName>
</protein>
<proteinExistence type="predicted"/>
<dbReference type="RefSeq" id="WP_345084395.1">
    <property type="nucleotide sequence ID" value="NZ_BAABFA010000019.1"/>
</dbReference>
<keyword evidence="1" id="KW-0732">Signal</keyword>
<evidence type="ECO:0000256" key="1">
    <source>
        <dbReference type="SAM" id="SignalP"/>
    </source>
</evidence>
<dbReference type="EMBL" id="BAABFA010000019">
    <property type="protein sequence ID" value="GAA4469033.1"/>
    <property type="molecule type" value="Genomic_DNA"/>
</dbReference>
<feature type="chain" id="PRO_5047477141" evidence="1">
    <location>
        <begin position="21"/>
        <end position="141"/>
    </location>
</feature>
<evidence type="ECO:0000313" key="2">
    <source>
        <dbReference type="EMBL" id="GAA4469033.1"/>
    </source>
</evidence>